<reference evidence="13" key="1">
    <citation type="submission" date="2021-12" db="EMBL/GenBank/DDBJ databases">
        <authorList>
            <person name="Zaccaron A."/>
            <person name="Stergiopoulos I."/>
        </authorList>
    </citation>
    <scope>NUCLEOTIDE SEQUENCE</scope>
    <source>
        <strain evidence="13">Race5_Kim</strain>
    </source>
</reference>
<dbReference type="SUPFAM" id="SSF55048">
    <property type="entry name" value="Probable ACP-binding domain of malonyl-CoA ACP transacylase"/>
    <property type="match status" value="1"/>
</dbReference>
<dbReference type="InterPro" id="IPR020841">
    <property type="entry name" value="PKS_Beta-ketoAc_synthase_dom"/>
</dbReference>
<dbReference type="OrthoDB" id="329835at2759"/>
<dbReference type="Pfam" id="PF00698">
    <property type="entry name" value="Acyl_transf_1"/>
    <property type="match status" value="1"/>
</dbReference>
<dbReference type="InterPro" id="IPR018201">
    <property type="entry name" value="Ketoacyl_synth_AS"/>
</dbReference>
<dbReference type="GO" id="GO:0008168">
    <property type="term" value="F:methyltransferase activity"/>
    <property type="evidence" value="ECO:0007669"/>
    <property type="project" value="UniProtKB-KW"/>
</dbReference>
<dbReference type="SMART" id="SM00822">
    <property type="entry name" value="PKS_KR"/>
    <property type="match status" value="1"/>
</dbReference>
<dbReference type="Pfam" id="PF21089">
    <property type="entry name" value="PKS_DH_N"/>
    <property type="match status" value="1"/>
</dbReference>
<dbReference type="InterPro" id="IPR036736">
    <property type="entry name" value="ACP-like_sf"/>
</dbReference>
<dbReference type="CDD" id="cd00833">
    <property type="entry name" value="PKS"/>
    <property type="match status" value="1"/>
</dbReference>
<dbReference type="InterPro" id="IPR049552">
    <property type="entry name" value="PKS_DH_N"/>
</dbReference>
<dbReference type="GO" id="GO:0031177">
    <property type="term" value="F:phosphopantetheine binding"/>
    <property type="evidence" value="ECO:0007669"/>
    <property type="project" value="InterPro"/>
</dbReference>
<dbReference type="SUPFAM" id="SSF52777">
    <property type="entry name" value="CoA-dependent acyltransferases"/>
    <property type="match status" value="2"/>
</dbReference>
<dbReference type="InterPro" id="IPR016036">
    <property type="entry name" value="Malonyl_transacylase_ACP-bd"/>
</dbReference>
<dbReference type="CDD" id="cd02440">
    <property type="entry name" value="AdoMet_MTases"/>
    <property type="match status" value="1"/>
</dbReference>
<dbReference type="Gene3D" id="3.40.50.720">
    <property type="entry name" value="NAD(P)-binding Rossmann-like Domain"/>
    <property type="match status" value="2"/>
</dbReference>
<dbReference type="InterPro" id="IPR029063">
    <property type="entry name" value="SAM-dependent_MTases_sf"/>
</dbReference>
<evidence type="ECO:0000256" key="4">
    <source>
        <dbReference type="ARBA" id="ARBA00022603"/>
    </source>
</evidence>
<dbReference type="Gene3D" id="1.10.1200.10">
    <property type="entry name" value="ACP-like"/>
    <property type="match status" value="1"/>
</dbReference>
<dbReference type="InterPro" id="IPR045851">
    <property type="entry name" value="AMP-bd_C_sf"/>
</dbReference>
<dbReference type="InterPro" id="IPR001227">
    <property type="entry name" value="Ac_transferase_dom_sf"/>
</dbReference>
<dbReference type="KEGG" id="ffu:CLAFUR5_06232"/>
<keyword evidence="2" id="KW-0597">Phosphoprotein</keyword>
<dbReference type="InterPro" id="IPR020845">
    <property type="entry name" value="AMP-binding_CS"/>
</dbReference>
<dbReference type="Pfam" id="PF16197">
    <property type="entry name" value="KAsynt_C_assoc"/>
    <property type="match status" value="1"/>
</dbReference>
<keyword evidence="4" id="KW-0489">Methyltransferase</keyword>
<feature type="domain" description="Ketosynthase family 3 (KS3)" evidence="11">
    <location>
        <begin position="8"/>
        <end position="446"/>
    </location>
</feature>
<dbReference type="PANTHER" id="PTHR43775">
    <property type="entry name" value="FATTY ACID SYNTHASE"/>
    <property type="match status" value="1"/>
</dbReference>
<dbReference type="PANTHER" id="PTHR43775:SF20">
    <property type="entry name" value="HYBRID PKS-NRPS SYNTHETASE APDA"/>
    <property type="match status" value="1"/>
</dbReference>
<dbReference type="InterPro" id="IPR050091">
    <property type="entry name" value="PKS_NRPS_Biosynth_Enz"/>
</dbReference>
<sequence length="4031" mass="440011">MEAGSNIREPIAVVGSSCRFPGGASSPSKLWTLLKQPRDVLRDIPKERLGLGAFYHEDGEHHGSTNVIAKAYLLEEDPRLFDASFFNANPMEADAMDPQQRLLLECVYECVESAGYPIDRMQGSATSVYVGCMTNDYSNIQTRDLEIINRYHGTGATPSILSNRISYFFDFQGPSVTMDTACSSSLAALHFAVQSLRSGESSFSIVGGVNLIFDTAPYVSESKLHMLSPTSRSRMWDASADGYARGEGVSALMLKTLSQALKDGDHIECIVRETGMNSDGRTTGMTMPSGDAQATLIRQTYARAGLDLRSKSQRPQYFEAHGTGTMAGDPQEARGIYNAFFADASDDDVADEDDEKLFCGSIKTVIGHLEGCAGLAGLLKASLAVQHGIVPPNLLFEQLNPDIQPYYDRLQIPTEALPWPSTMSPRRASVNSFGFGGTNVHVIIEQYIPQPASAPEIIKPPSDDGDIFAGPLLLSACTGSSLAENVAQLAEMLDNKAHNVHLDDLAFLTQTRRTTFPHRKFFPGGSQEELVEALRATCSMPPSEVGMRAPTKLKWHDPGILGIFTGQGAQWAAMGRDMIHRCHAFRASLEICEAALQSLPDAPSWSMREELLKEQSNSRLHEAALSQPLCTAIQIALVDTLATAGILFRGVVGHSSGEIAATYAAGLLTKEDAMRVAYYRGVHARLAKGEQGQRGGMLAVGLGIDDAEAFCKSFEGRLSVAASNSPTSTTLSGDEEAIKSAKTSLDEKGTFARLLKVDTAYHSVHMLPCAEPYLRSLEACNIQVQPANNECIWISSVHGHAELLDDPEDLAVLAGQYWVDNMCQPVLFSEAVQCALWRAGPFDLAVDVGAHPALKGPVTQTITAALGVNSSVPYTATLQRGHNDVQSFSASLGSIWTSLGTWVDFNGWRKAYLGPDSPHEAKVLKGLPSYSWSHENIFWKEGRTSSRYRLAEKPPHELLGRRAADDSEYDMRWRNVLKVNELPWTRGHVFGKALLFPTTSYIALALEAAVEIVGLNRIKLIEVYDMVIPRALVLEDNNNGVEMVFAVRRRQAVSDGITVEADFTCSSSVNGGALETNCSGRLVIELLSPTTDNNEDAPLMPARCPSRSGTTYIDGEAYYQAILRTTGLDYTGLFRGMKQIRRTQGFSSAAASWPAEDVGNRYLAHPGVLDVALQAILATVVNPTRIPIRGSWLPSACSRLTFDPRASFVTADGKNVAIESDCFLTKNTARSVEGDIHVFGPSGQCILQTEGFRMDNWIGSSAEKDRPVFSRIEYSSDLFYAVSSGLPELIPDDAELRLIEAINRSCVYYLRSFFSTVSEAHIAEWSWDRQAFCKVARRLLQQTADGQHPVALKSWLNDSAALIEGYKQDPAFKNQPDMMAIHIAGEHLAKIMSGEERALELYIREGVWAPLYSHGRFQSQLNHTIAGLVRDFAHRYPRAHFLEVGGGSAGTTLGVLNKLEDALGQYTFTDISAGFFEKARERLAQTSAAAADRVVYKVLDLEADPMEQGFEAESQDVLIAINVLHATADIKKSIQNVRRLLKPGGWLFMMEVTSEYLEGTLLMGPLEGWWLGNREGAANQPGLKLQAWDQILRETGFTGVDMHQSDIPDSVQHAVSVIVSQASDLRVEMLREPLEFLDEIPVADQVLIIGGRSLALSKTIRTISTSVSRFAGRVQAVSSVDDIDPDIHLSRPTAVIALCELEKTFFADPVTETRLKRLQALFANATDMLWVTTGHLDVQDPSAAMMVGLCRTLVVELEHINLQFLNTTTKGTRPSDARLILEAFVRLRLGASEGFSKSPMLWSNEPELTVSAEDQVLIPRLKPDSERNDRLNSAERHITKTVTTIDKWGPQYTAVPHDGLVQIQEVAPWVTAAKRQRLLQSEYTMIQTALSVSLPHCTSAVLLIGYDQEQRQVLALTHAHTTNAPVRADSVIHLKTGIPGTTQQLRASADLVVAKHILAAIPPEASPQERRVIIHGVEATLASKVAQLAKGQKRIIFTESSASAESIIPNAIRLHPRSSDHILRRSLPSDISYVVAVGNRDGVAKKLLSMFPGDTLNLDGTVSKGEALPLAGLESLLMDIYASDQHNDHNTEMTGIEAIVPAHVLPHTPASSLSFPAVVDWSVDVEHSLQITVNPIHGHGMFSPDKSYLMVSLVSTLGRSICRWMVENGARHIALASRSANVDPQWLEEMAHLGANIRVYRMDVTDKKSVQSTVATIRAEMPPIVGVANAALVLRDRQFLDMELADMTEVLAPKVDGSFNLHEEFQDPELDFFILFSTLSCVIGNAGQSNYDAASLYQVMLAKQRRLKGLPASVMDLGCVADVGYVAERGQALFDKLARTMKLPLAEADMHQIFAEAVAASPVREGEVVDSTTAELVTGMGYYNYSPNTPSEAHPPWFNNQLTSHFVREDRASNTIASAADGDNMSVVAQLDAATSDGEAAAVLTRALASRIETMLQMASGSFNVGVSLLDVGIDSLLAVELRTWFLKQVHVDVPVLKILSGDSGEAVCIFAASQYLAEKSKVGTGTSSGAADAGTGVHQEVAGQDTSSSEDGLPSSTSGASDAGDSALATSVSTMEVKDKENNHEEQTHMPLSMQETGPMTRAQARMWVADQMTSNHAQNNNVLTYDLHGLVHVARLRRAVATVVSHHPGLHTCFFQDTTNAPRQGVLEASSDRFKHIPSSSDSIQTVERMREELSSRRWRLDRGEALETILISHTSDEHTLLIGFHHIAMDGSSWPVFFRDLDLAYQGVALQAPAKSLIDIAKQQATRSANASDTFWQVQFSSASEPLPLLDFASTKIRPNLDGCGNHKSLAEVDGTVVHRINGIARSLGVTLVNFYLAAVQCLVSRLTSVEQICLGVTDSGRDAETVDTPGFFINMLPLRLGRDHPRSFEGLVKEVNSAYGEARKHSDVPFDSILETLAIDRDPTCTPIFQVGFDLRPGQTFNIPLGNCQLRVRDLIDSTLPYDITFCVTPMPESGPSYVQIITRADLYSQEATALMTSMYVTLLESAVQASAADAIDELRIHPQAGVQRALDFGRPKHVDFAGWPSTLTERFERVFRQHPNMIAVKDNSGSSTYEQLSSAAMSLSFHLKTHQGSRIAVLCEPQRAWIISMLAVLRVGGTFVSLDATLPPARLTAMIKACECDVLLCHNKTEDLATEIVSETSVVQVLSIDETPILASGSTMENLEDPSRASLILCTSGTTGVPKAILLSSHGFLNYLAHQAHTHGMQAGEVILQQSSLGFDMAIAQALLALTHGATLVIAPQPLRGDPVAITELMVQEDVSLTFACPTEYLMWLRLGRENLSRLSKWRLAYSGGEKVPEALRREMRQVSCQPLHYDVYGPTEATICATMELDDELVEDPLAKSATSVGRPLANVGIFVLDSEGHICAPGIPGEVYIAGSGVALGYVDSSATSRSFVETSMIQGMAGTNIPAGRMYKTGDKAVWRVDGTLGFLGRIDGDTTIKIRGLRTDLTDVENTILCEASHLISDVIVTPWRHNDDVHLVAHVVLHDSGKTRQHCDENQTAQDHLNEASLEDFMQGLPSPQHMKPTRVVVHERLPMNANGKVNRRLLGGTPLPERSAMVHQVEDGGMTTLEQLELHIIWQRILDRADIPRSSNVDFWAMGGSSLDLARLQAAIATDMQVKLSIRDMFKHSTLGEMADLLSKRTAESFTRVAIDWDRETRLPADLKNALVAPNAADRTAVTSCDEVLLTGADTFLGGHILRAMLRNDHVRKVHCLAVASPSKLPAGLDAARIVIHEGSTLHLPNFGLDDEIVANITRSVDRIIIAGGHGHCLHSYASLRQSNVASLKFLAACAIRRRTPLHFISSGRVTLLAKDSEAALPPVSLRKHQPHSDGAEGLTAAKWVGEVFLERLFKEAAKSGLDLPITIHRPCALIGDEAPLEDALNSILRFSALMSTVPQISRLPISGYFDFAPIEAVAQDIANMTSDVEQPPYLRFRHHSGGVKIQPNDLKGHFEKMYGRDFAEIELEEWVANAQKLGMEPIIGVYLRAVFANGQEIKFPFMGEPSP</sequence>
<evidence type="ECO:0000256" key="5">
    <source>
        <dbReference type="ARBA" id="ARBA00022679"/>
    </source>
</evidence>
<keyword evidence="3" id="KW-0436">Ligase</keyword>
<protein>
    <submittedName>
        <fullName evidence="13">Hybrid PKS-NRPS synthetase lepA</fullName>
    </submittedName>
</protein>
<dbReference type="InterPro" id="IPR016039">
    <property type="entry name" value="Thiolase-like"/>
</dbReference>
<dbReference type="GeneID" id="71986110"/>
<dbReference type="GO" id="GO:0032259">
    <property type="term" value="P:methylation"/>
    <property type="evidence" value="ECO:0007669"/>
    <property type="project" value="UniProtKB-KW"/>
</dbReference>
<reference evidence="13" key="2">
    <citation type="journal article" date="2022" name="Microb. Genom.">
        <title>A chromosome-scale genome assembly of the tomato pathogen Cladosporium fulvum reveals a compartmentalized genome architecture and the presence of a dispensable chromosome.</title>
        <authorList>
            <person name="Zaccaron A.Z."/>
            <person name="Chen L.H."/>
            <person name="Samaras A."/>
            <person name="Stergiopoulos I."/>
        </authorList>
    </citation>
    <scope>NUCLEOTIDE SEQUENCE</scope>
    <source>
        <strain evidence="13">Race5_Kim</strain>
    </source>
</reference>
<dbReference type="PROSITE" id="PS50075">
    <property type="entry name" value="CARRIER"/>
    <property type="match status" value="2"/>
</dbReference>
<dbReference type="Gene3D" id="3.40.47.10">
    <property type="match status" value="1"/>
</dbReference>
<dbReference type="InterPro" id="IPR014043">
    <property type="entry name" value="Acyl_transferase_dom"/>
</dbReference>
<dbReference type="Pfam" id="PF00668">
    <property type="entry name" value="Condensation"/>
    <property type="match status" value="1"/>
</dbReference>
<dbReference type="SUPFAM" id="SSF56801">
    <property type="entry name" value="Acetyl-CoA synthetase-like"/>
    <property type="match status" value="1"/>
</dbReference>
<evidence type="ECO:0000259" key="11">
    <source>
        <dbReference type="PROSITE" id="PS52004"/>
    </source>
</evidence>
<dbReference type="SMART" id="SM00823">
    <property type="entry name" value="PKS_PP"/>
    <property type="match status" value="2"/>
</dbReference>
<dbReference type="SUPFAM" id="SSF51735">
    <property type="entry name" value="NAD(P)-binding Rossmann-fold domains"/>
    <property type="match status" value="2"/>
</dbReference>
<dbReference type="Pfam" id="PF08659">
    <property type="entry name" value="KR"/>
    <property type="match status" value="1"/>
</dbReference>
<keyword evidence="1" id="KW-0596">Phosphopantetheine</keyword>
<dbReference type="InterPro" id="IPR014030">
    <property type="entry name" value="Ketoacyl_synth_N"/>
</dbReference>
<evidence type="ECO:0000256" key="7">
    <source>
        <dbReference type="ARBA" id="ARBA00023268"/>
    </source>
</evidence>
<keyword evidence="14" id="KW-1185">Reference proteome</keyword>
<evidence type="ECO:0000259" key="10">
    <source>
        <dbReference type="PROSITE" id="PS50075"/>
    </source>
</evidence>
<dbReference type="EMBL" id="CP090167">
    <property type="protein sequence ID" value="UJO17402.1"/>
    <property type="molecule type" value="Genomic_DNA"/>
</dbReference>
<evidence type="ECO:0000313" key="13">
    <source>
        <dbReference type="EMBL" id="UJO17402.1"/>
    </source>
</evidence>
<dbReference type="GO" id="GO:0004312">
    <property type="term" value="F:fatty acid synthase activity"/>
    <property type="evidence" value="ECO:0007669"/>
    <property type="project" value="TreeGrafter"/>
</dbReference>
<dbReference type="InterPro" id="IPR049551">
    <property type="entry name" value="PKS_DH_C"/>
</dbReference>
<organism evidence="13 14">
    <name type="scientific">Passalora fulva</name>
    <name type="common">Tomato leaf mold</name>
    <name type="synonym">Cladosporium fulvum</name>
    <dbReference type="NCBI Taxonomy" id="5499"/>
    <lineage>
        <taxon>Eukaryota</taxon>
        <taxon>Fungi</taxon>
        <taxon>Dikarya</taxon>
        <taxon>Ascomycota</taxon>
        <taxon>Pezizomycotina</taxon>
        <taxon>Dothideomycetes</taxon>
        <taxon>Dothideomycetidae</taxon>
        <taxon>Mycosphaerellales</taxon>
        <taxon>Mycosphaerellaceae</taxon>
        <taxon>Fulvia</taxon>
    </lineage>
</organism>
<dbReference type="Gene3D" id="3.40.366.10">
    <property type="entry name" value="Malonyl-Coenzyme A Acyl Carrier Protein, domain 2"/>
    <property type="match status" value="1"/>
</dbReference>
<dbReference type="InterPro" id="IPR013217">
    <property type="entry name" value="Methyltransf_12"/>
</dbReference>
<evidence type="ECO:0000256" key="1">
    <source>
        <dbReference type="ARBA" id="ARBA00022450"/>
    </source>
</evidence>
<feature type="region of interest" description="Disordered" evidence="9">
    <location>
        <begin position="2523"/>
        <end position="2568"/>
    </location>
</feature>
<dbReference type="InterPro" id="IPR020806">
    <property type="entry name" value="PKS_PP-bd"/>
</dbReference>
<dbReference type="Gene3D" id="3.40.50.150">
    <property type="entry name" value="Vaccinia Virus protein VP39"/>
    <property type="match status" value="1"/>
</dbReference>
<dbReference type="SUPFAM" id="SSF53901">
    <property type="entry name" value="Thiolase-like"/>
    <property type="match status" value="1"/>
</dbReference>
<dbReference type="InterPro" id="IPR057326">
    <property type="entry name" value="KR_dom"/>
</dbReference>
<dbReference type="InterPro" id="IPR006162">
    <property type="entry name" value="Ppantetheine_attach_site"/>
</dbReference>
<dbReference type="Gene3D" id="3.40.50.12780">
    <property type="entry name" value="N-terminal domain of ligase-like"/>
    <property type="match status" value="1"/>
</dbReference>
<dbReference type="RefSeq" id="XP_047761768.1">
    <property type="nucleotide sequence ID" value="XM_047905380.1"/>
</dbReference>
<evidence type="ECO:0000256" key="3">
    <source>
        <dbReference type="ARBA" id="ARBA00022598"/>
    </source>
</evidence>
<feature type="compositionally biased region" description="Low complexity" evidence="9">
    <location>
        <begin position="2524"/>
        <end position="2537"/>
    </location>
</feature>
<dbReference type="Gene3D" id="3.30.70.3290">
    <property type="match status" value="1"/>
</dbReference>
<dbReference type="Pfam" id="PF00109">
    <property type="entry name" value="ketoacyl-synt"/>
    <property type="match status" value="1"/>
</dbReference>
<dbReference type="InterPro" id="IPR016035">
    <property type="entry name" value="Acyl_Trfase/lysoPLipase"/>
</dbReference>
<evidence type="ECO:0000256" key="9">
    <source>
        <dbReference type="SAM" id="MobiDB-lite"/>
    </source>
</evidence>
<dbReference type="Pfam" id="PF07993">
    <property type="entry name" value="NAD_binding_4"/>
    <property type="match status" value="1"/>
</dbReference>
<dbReference type="InterPro" id="IPR023213">
    <property type="entry name" value="CAT-like_dom_sf"/>
</dbReference>
<dbReference type="InterPro" id="IPR042099">
    <property type="entry name" value="ANL_N_sf"/>
</dbReference>
<dbReference type="SMART" id="SM00826">
    <property type="entry name" value="PKS_DH"/>
    <property type="match status" value="1"/>
</dbReference>
<dbReference type="SMART" id="SM00825">
    <property type="entry name" value="PKS_KS"/>
    <property type="match status" value="1"/>
</dbReference>
<dbReference type="PROSITE" id="PS00455">
    <property type="entry name" value="AMP_BINDING"/>
    <property type="match status" value="1"/>
</dbReference>
<dbReference type="CDD" id="cd05930">
    <property type="entry name" value="A_NRPS"/>
    <property type="match status" value="1"/>
</dbReference>
<dbReference type="InterPro" id="IPR009081">
    <property type="entry name" value="PP-bd_ACP"/>
</dbReference>
<dbReference type="Pfam" id="PF14765">
    <property type="entry name" value="PS-DH"/>
    <property type="match status" value="1"/>
</dbReference>
<dbReference type="Gene3D" id="3.30.559.10">
    <property type="entry name" value="Chloramphenicol acetyltransferase-like domain"/>
    <property type="match status" value="1"/>
</dbReference>
<dbReference type="InterPro" id="IPR036291">
    <property type="entry name" value="NAD(P)-bd_dom_sf"/>
</dbReference>
<dbReference type="GO" id="GO:0016874">
    <property type="term" value="F:ligase activity"/>
    <property type="evidence" value="ECO:0007669"/>
    <property type="project" value="UniProtKB-KW"/>
</dbReference>
<dbReference type="InterPro" id="IPR032821">
    <property type="entry name" value="PKS_assoc"/>
</dbReference>
<keyword evidence="5" id="KW-0808">Transferase</keyword>
<feature type="domain" description="Carrier" evidence="10">
    <location>
        <begin position="2439"/>
        <end position="2521"/>
    </location>
</feature>
<dbReference type="InterPro" id="IPR049900">
    <property type="entry name" value="PKS_mFAS_DH"/>
</dbReference>
<dbReference type="GO" id="GO:0006633">
    <property type="term" value="P:fatty acid biosynthetic process"/>
    <property type="evidence" value="ECO:0007669"/>
    <property type="project" value="InterPro"/>
</dbReference>
<dbReference type="SUPFAM" id="SSF53335">
    <property type="entry name" value="S-adenosyl-L-methionine-dependent methyltransferases"/>
    <property type="match status" value="1"/>
</dbReference>
<feature type="compositionally biased region" description="Low complexity" evidence="9">
    <location>
        <begin position="2556"/>
        <end position="2568"/>
    </location>
</feature>
<keyword evidence="7" id="KW-0511">Multifunctional enzyme</keyword>
<dbReference type="PROSITE" id="PS52004">
    <property type="entry name" value="KS3_2"/>
    <property type="match status" value="1"/>
</dbReference>
<evidence type="ECO:0000256" key="8">
    <source>
        <dbReference type="PROSITE-ProRule" id="PRU01363"/>
    </source>
</evidence>
<dbReference type="Pfam" id="PF00501">
    <property type="entry name" value="AMP-binding"/>
    <property type="match status" value="1"/>
</dbReference>
<proteinExistence type="predicted"/>
<feature type="active site" description="Proton acceptor; for dehydratase activity" evidence="8">
    <location>
        <position position="988"/>
    </location>
</feature>
<dbReference type="Gene3D" id="3.30.559.30">
    <property type="entry name" value="Nonribosomal peptide synthetase, condensation domain"/>
    <property type="match status" value="1"/>
</dbReference>
<keyword evidence="6" id="KW-0677">Repeat</keyword>
<evidence type="ECO:0000256" key="2">
    <source>
        <dbReference type="ARBA" id="ARBA00022553"/>
    </source>
</evidence>
<dbReference type="PROSITE" id="PS52019">
    <property type="entry name" value="PKS_MFAS_DH"/>
    <property type="match status" value="1"/>
</dbReference>
<evidence type="ECO:0000259" key="12">
    <source>
        <dbReference type="PROSITE" id="PS52019"/>
    </source>
</evidence>
<dbReference type="GO" id="GO:0004315">
    <property type="term" value="F:3-oxoacyl-[acyl-carrier-protein] synthase activity"/>
    <property type="evidence" value="ECO:0007669"/>
    <property type="project" value="InterPro"/>
</dbReference>
<dbReference type="InterPro" id="IPR042104">
    <property type="entry name" value="PKS_dehydratase_sf"/>
</dbReference>
<feature type="region of interest" description="C-terminal hotdog fold" evidence="8">
    <location>
        <begin position="1110"/>
        <end position="1263"/>
    </location>
</feature>
<dbReference type="GO" id="GO:0009403">
    <property type="term" value="P:toxin biosynthetic process"/>
    <property type="evidence" value="ECO:0007669"/>
    <property type="project" value="UniProtKB-ARBA"/>
</dbReference>
<dbReference type="InterPro" id="IPR013968">
    <property type="entry name" value="PKS_KR"/>
</dbReference>
<feature type="domain" description="Carrier" evidence="10">
    <location>
        <begin position="3592"/>
        <end position="3669"/>
    </location>
</feature>
<dbReference type="Proteomes" id="UP000756132">
    <property type="component" value="Chromosome 5"/>
</dbReference>
<dbReference type="SUPFAM" id="SSF52151">
    <property type="entry name" value="FabD/lysophospholipase-like"/>
    <property type="match status" value="1"/>
</dbReference>
<dbReference type="SMART" id="SM00827">
    <property type="entry name" value="PKS_AT"/>
    <property type="match status" value="1"/>
</dbReference>
<feature type="active site" description="Proton donor; for dehydratase activity" evidence="8">
    <location>
        <position position="1170"/>
    </location>
</feature>
<accession>A0A9Q8P8V6</accession>
<feature type="domain" description="PKS/mFAS DH" evidence="12">
    <location>
        <begin position="956"/>
        <end position="1263"/>
    </location>
</feature>
<dbReference type="CDD" id="cd19532">
    <property type="entry name" value="C_PKS-NRPS"/>
    <property type="match status" value="1"/>
</dbReference>
<dbReference type="Gene3D" id="3.10.129.110">
    <property type="entry name" value="Polyketide synthase dehydratase"/>
    <property type="match status" value="1"/>
</dbReference>
<dbReference type="PROSITE" id="PS00012">
    <property type="entry name" value="PHOSPHOPANTETHEINE"/>
    <property type="match status" value="1"/>
</dbReference>
<feature type="region of interest" description="N-terminal hotdog fold" evidence="8">
    <location>
        <begin position="956"/>
        <end position="1089"/>
    </location>
</feature>
<evidence type="ECO:0000313" key="14">
    <source>
        <dbReference type="Proteomes" id="UP000756132"/>
    </source>
</evidence>
<dbReference type="InterPro" id="IPR014031">
    <property type="entry name" value="Ketoacyl_synth_C"/>
</dbReference>
<gene>
    <name evidence="13" type="ORF">CLAFUR5_06232</name>
</gene>
<dbReference type="PROSITE" id="PS00606">
    <property type="entry name" value="KS3_1"/>
    <property type="match status" value="1"/>
</dbReference>
<dbReference type="Pfam" id="PF02801">
    <property type="entry name" value="Ketoacyl-synt_C"/>
    <property type="match status" value="1"/>
</dbReference>
<dbReference type="Pfam" id="PF00550">
    <property type="entry name" value="PP-binding"/>
    <property type="match status" value="1"/>
</dbReference>
<dbReference type="InterPro" id="IPR001242">
    <property type="entry name" value="Condensation_dom"/>
</dbReference>
<dbReference type="InterPro" id="IPR000873">
    <property type="entry name" value="AMP-dep_synth/lig_dom"/>
</dbReference>
<evidence type="ECO:0000256" key="6">
    <source>
        <dbReference type="ARBA" id="ARBA00022737"/>
    </source>
</evidence>
<dbReference type="SUPFAM" id="SSF47336">
    <property type="entry name" value="ACP-like"/>
    <property type="match status" value="2"/>
</dbReference>
<dbReference type="Gene3D" id="3.30.300.30">
    <property type="match status" value="1"/>
</dbReference>
<dbReference type="Pfam" id="PF08242">
    <property type="entry name" value="Methyltransf_12"/>
    <property type="match status" value="1"/>
</dbReference>
<dbReference type="InterPro" id="IPR013120">
    <property type="entry name" value="FAR_NAD-bd"/>
</dbReference>
<dbReference type="InterPro" id="IPR020807">
    <property type="entry name" value="PKS_DH"/>
</dbReference>
<name>A0A9Q8P8V6_PASFU</name>